<keyword evidence="3" id="KW-0378">Hydrolase</keyword>
<dbReference type="GO" id="GO:0006508">
    <property type="term" value="P:proteolysis"/>
    <property type="evidence" value="ECO:0007669"/>
    <property type="project" value="UniProtKB-KW"/>
</dbReference>
<keyword evidence="8" id="KW-1185">Reference proteome</keyword>
<reference evidence="7 8" key="1">
    <citation type="journal article" date="2020" name="IScience">
        <title>Genome Sequencing of the Endangered Kingdonia uniflora (Circaeasteraceae, Ranunculales) Reveals Potential Mechanisms of Evolutionary Specialization.</title>
        <authorList>
            <person name="Sun Y."/>
            <person name="Deng T."/>
            <person name="Zhang A."/>
            <person name="Moore M.J."/>
            <person name="Landis J.B."/>
            <person name="Lin N."/>
            <person name="Zhang H."/>
            <person name="Zhang X."/>
            <person name="Huang J."/>
            <person name="Zhang X."/>
            <person name="Sun H."/>
            <person name="Wang H."/>
        </authorList>
    </citation>
    <scope>NUCLEOTIDE SEQUENCE [LARGE SCALE GENOMIC DNA]</scope>
    <source>
        <strain evidence="7">TB1705</strain>
        <tissue evidence="7">Leaf</tissue>
    </source>
</reference>
<feature type="region of interest" description="Disordered" evidence="5">
    <location>
        <begin position="1"/>
        <end position="29"/>
    </location>
</feature>
<dbReference type="GO" id="GO:0016926">
    <property type="term" value="P:protein desumoylation"/>
    <property type="evidence" value="ECO:0007669"/>
    <property type="project" value="TreeGrafter"/>
</dbReference>
<feature type="region of interest" description="Disordered" evidence="5">
    <location>
        <begin position="250"/>
        <end position="303"/>
    </location>
</feature>
<dbReference type="PANTHER" id="PTHR12606">
    <property type="entry name" value="SENTRIN/SUMO-SPECIFIC PROTEASE"/>
    <property type="match status" value="1"/>
</dbReference>
<feature type="domain" description="Ubiquitin-like protease family profile" evidence="6">
    <location>
        <begin position="333"/>
        <end position="558"/>
    </location>
</feature>
<dbReference type="OrthoDB" id="1930729at2759"/>
<evidence type="ECO:0000256" key="1">
    <source>
        <dbReference type="ARBA" id="ARBA00005234"/>
    </source>
</evidence>
<keyword evidence="4" id="KW-0788">Thiol protease</keyword>
<protein>
    <recommendedName>
        <fullName evidence="6">Ubiquitin-like protease family profile domain-containing protein</fullName>
    </recommendedName>
</protein>
<comment type="caution">
    <text evidence="7">The sequence shown here is derived from an EMBL/GenBank/DDBJ whole genome shotgun (WGS) entry which is preliminary data.</text>
</comment>
<gene>
    <name evidence="7" type="ORF">GIB67_024165</name>
</gene>
<proteinExistence type="inferred from homology"/>
<evidence type="ECO:0000313" key="7">
    <source>
        <dbReference type="EMBL" id="KAF6147990.1"/>
    </source>
</evidence>
<dbReference type="GO" id="GO:0005634">
    <property type="term" value="C:nucleus"/>
    <property type="evidence" value="ECO:0007669"/>
    <property type="project" value="TreeGrafter"/>
</dbReference>
<sequence>MKSDKEVIEQVDEENQTQEGGAKKGTSNAKNYTSQCTGVGLNKMFVTLPEEEKGVLHTIYFAPLLLIDPIATMSTLVVKIFDRHLSDMKLQFGGTIIQMKPIHVCKILGLRVSPIASELLFVNPEHITNFRMRRFPKKKNTYGLKEIEDALKQAKLERHHVGVPAVGAPAIGSSSTVTEIRAAVVRCKNGDKKDDEDEKDVEEKVKSVEEEQPQVAKEEEVQETMVAIKVAKTDIIFFNQEKVVGEAYQTKESKEKVEHSKDEEDVDEASQTKESKEEVVEGKNDDDGNLQKKPDLVQDEKNQVDQVWSLRKDKLSPEANKDNRSTYRRIGKETVCLNALYTLYPKQWLDNEVIDVYIKALIQYFDTQHHARPDKEKIALADVFVCQYIGRAFNVWTHNMSSPEGVKLKKKLSLEQITSMQWDHTVSNSIHRGDLKVVHWKLILIPWNINDNHWVLCVVSFKGRKICIYDSLVDAKIANAQKKKKLSSRHQLIKDRLSKILPKILIWRDFADRSSPPTGSEVKNYGLNSKWTTSFGKCPIQPNGYDCGVYMLVFMDNILRGMKFPNLIDCDECRYTISYDILRLGVKP</sequence>
<keyword evidence="2" id="KW-0645">Protease</keyword>
<dbReference type="PROSITE" id="PS50600">
    <property type="entry name" value="ULP_PROTEASE"/>
    <property type="match status" value="1"/>
</dbReference>
<evidence type="ECO:0000259" key="6">
    <source>
        <dbReference type="PROSITE" id="PS50600"/>
    </source>
</evidence>
<dbReference type="Pfam" id="PF02902">
    <property type="entry name" value="Peptidase_C48"/>
    <property type="match status" value="1"/>
</dbReference>
<dbReference type="EMBL" id="JACGCM010001859">
    <property type="protein sequence ID" value="KAF6147990.1"/>
    <property type="molecule type" value="Genomic_DNA"/>
</dbReference>
<dbReference type="PANTHER" id="PTHR12606:SF141">
    <property type="entry name" value="GH15225P-RELATED"/>
    <property type="match status" value="1"/>
</dbReference>
<feature type="region of interest" description="Disordered" evidence="5">
    <location>
        <begin position="190"/>
        <end position="219"/>
    </location>
</feature>
<evidence type="ECO:0000256" key="2">
    <source>
        <dbReference type="ARBA" id="ARBA00022670"/>
    </source>
</evidence>
<evidence type="ECO:0000256" key="4">
    <source>
        <dbReference type="ARBA" id="ARBA00022807"/>
    </source>
</evidence>
<evidence type="ECO:0000313" key="8">
    <source>
        <dbReference type="Proteomes" id="UP000541444"/>
    </source>
</evidence>
<evidence type="ECO:0000256" key="3">
    <source>
        <dbReference type="ARBA" id="ARBA00022801"/>
    </source>
</evidence>
<dbReference type="InterPro" id="IPR038765">
    <property type="entry name" value="Papain-like_cys_pep_sf"/>
</dbReference>
<accession>A0A7J7LZM3</accession>
<dbReference type="SUPFAM" id="SSF54001">
    <property type="entry name" value="Cysteine proteinases"/>
    <property type="match status" value="1"/>
</dbReference>
<dbReference type="InterPro" id="IPR003653">
    <property type="entry name" value="Peptidase_C48_C"/>
</dbReference>
<dbReference type="AlphaFoldDB" id="A0A7J7LZM3"/>
<evidence type="ECO:0000256" key="5">
    <source>
        <dbReference type="SAM" id="MobiDB-lite"/>
    </source>
</evidence>
<dbReference type="Gene3D" id="3.40.395.10">
    <property type="entry name" value="Adenoviral Proteinase, Chain A"/>
    <property type="match status" value="1"/>
</dbReference>
<name>A0A7J7LZM3_9MAGN</name>
<comment type="similarity">
    <text evidence="1">Belongs to the peptidase C48 family.</text>
</comment>
<dbReference type="GO" id="GO:0016929">
    <property type="term" value="F:deSUMOylase activity"/>
    <property type="evidence" value="ECO:0007669"/>
    <property type="project" value="TreeGrafter"/>
</dbReference>
<organism evidence="7 8">
    <name type="scientific">Kingdonia uniflora</name>
    <dbReference type="NCBI Taxonomy" id="39325"/>
    <lineage>
        <taxon>Eukaryota</taxon>
        <taxon>Viridiplantae</taxon>
        <taxon>Streptophyta</taxon>
        <taxon>Embryophyta</taxon>
        <taxon>Tracheophyta</taxon>
        <taxon>Spermatophyta</taxon>
        <taxon>Magnoliopsida</taxon>
        <taxon>Ranunculales</taxon>
        <taxon>Circaeasteraceae</taxon>
        <taxon>Kingdonia</taxon>
    </lineage>
</organism>
<feature type="compositionally biased region" description="Basic and acidic residues" evidence="5">
    <location>
        <begin position="270"/>
        <end position="303"/>
    </location>
</feature>
<feature type="compositionally biased region" description="Basic and acidic residues" evidence="5">
    <location>
        <begin position="250"/>
        <end position="262"/>
    </location>
</feature>
<dbReference type="Proteomes" id="UP000541444">
    <property type="component" value="Unassembled WGS sequence"/>
</dbReference>